<dbReference type="EMBL" id="JADKRP010000004">
    <property type="protein sequence ID" value="MBF4632412.1"/>
    <property type="molecule type" value="Genomic_DNA"/>
</dbReference>
<accession>A0A8I0SKW5</accession>
<evidence type="ECO:0000313" key="1">
    <source>
        <dbReference type="EMBL" id="MBF4632412.1"/>
    </source>
</evidence>
<gene>
    <name evidence="1" type="ORF">ITJ42_14405</name>
</gene>
<sequence>MSHASETSAAPRWIERRVIDAAIAQSLNAAGAERGLAPMAWSLGSLDEGIHVSGHADAHPVAGRGEIVEAWIVHLGLADAFECTHEPIHLVGPDMFWTGTVDGVTMQLRYPATTGP</sequence>
<reference evidence="1 2" key="1">
    <citation type="submission" date="2020-10" db="EMBL/GenBank/DDBJ databases">
        <title>Draft genome sequences of plant-associated actinobacteria.</title>
        <authorList>
            <person name="Tarlachkov S.V."/>
            <person name="Starodumova I.P."/>
            <person name="Dorofeeva L.V."/>
            <person name="Prisyazhnaya N.V."/>
            <person name="Roubtsova T.V."/>
            <person name="Chizhov V.N."/>
            <person name="Nadler S.A."/>
            <person name="Subbotin S.A."/>
            <person name="Evtushenko L.I."/>
        </authorList>
    </citation>
    <scope>NUCLEOTIDE SEQUENCE [LARGE SCALE GENOMIC DNA]</scope>
    <source>
        <strain evidence="1 2">VKM Ac-2886</strain>
    </source>
</reference>
<name>A0A8I0SKW5_9MICO</name>
<comment type="caution">
    <text evidence="1">The sequence shown here is derived from an EMBL/GenBank/DDBJ whole genome shotgun (WGS) entry which is preliminary data.</text>
</comment>
<dbReference type="Proteomes" id="UP000634579">
    <property type="component" value="Unassembled WGS sequence"/>
</dbReference>
<dbReference type="AlphaFoldDB" id="A0A8I0SKW5"/>
<dbReference type="RefSeq" id="WP_194676026.1">
    <property type="nucleotide sequence ID" value="NZ_JADKRP010000004.1"/>
</dbReference>
<evidence type="ECO:0000313" key="2">
    <source>
        <dbReference type="Proteomes" id="UP000634579"/>
    </source>
</evidence>
<protein>
    <submittedName>
        <fullName evidence="1">Uncharacterized protein</fullName>
    </submittedName>
</protein>
<organism evidence="1 2">
    <name type="scientific">Clavibacter phaseoli</name>
    <dbReference type="NCBI Taxonomy" id="1734031"/>
    <lineage>
        <taxon>Bacteria</taxon>
        <taxon>Bacillati</taxon>
        <taxon>Actinomycetota</taxon>
        <taxon>Actinomycetes</taxon>
        <taxon>Micrococcales</taxon>
        <taxon>Microbacteriaceae</taxon>
        <taxon>Clavibacter</taxon>
    </lineage>
</organism>
<proteinExistence type="predicted"/>
<keyword evidence="2" id="KW-1185">Reference proteome</keyword>